<gene>
    <name evidence="10" type="ORF">IAD26_01870</name>
</gene>
<feature type="transmembrane region" description="Helical" evidence="8">
    <location>
        <begin position="198"/>
        <end position="224"/>
    </location>
</feature>
<evidence type="ECO:0000256" key="7">
    <source>
        <dbReference type="RuleBase" id="RU000320"/>
    </source>
</evidence>
<dbReference type="GO" id="GO:0005886">
    <property type="term" value="C:plasma membrane"/>
    <property type="evidence" value="ECO:0007669"/>
    <property type="project" value="UniProtKB-SubCell"/>
</dbReference>
<feature type="transmembrane region" description="Helical" evidence="8">
    <location>
        <begin position="366"/>
        <end position="390"/>
    </location>
</feature>
<keyword evidence="4 8" id="KW-1133">Transmembrane helix</keyword>
<evidence type="ECO:0000256" key="2">
    <source>
        <dbReference type="ARBA" id="ARBA00022475"/>
    </source>
</evidence>
<evidence type="ECO:0000313" key="10">
    <source>
        <dbReference type="EMBL" id="HIU91863.1"/>
    </source>
</evidence>
<feature type="transmembrane region" description="Helical" evidence="8">
    <location>
        <begin position="100"/>
        <end position="118"/>
    </location>
</feature>
<keyword evidence="3 7" id="KW-0812">Transmembrane</keyword>
<organism evidence="10 11">
    <name type="scientific">Candidatus Limenecus avicola</name>
    <dbReference type="NCBI Taxonomy" id="2840847"/>
    <lineage>
        <taxon>Bacteria</taxon>
        <taxon>Bacillati</taxon>
        <taxon>Bacillota</taxon>
        <taxon>Clostridia</taxon>
        <taxon>Eubacteriales</taxon>
        <taxon>Clostridiaceae</taxon>
        <taxon>Clostridiaceae incertae sedis</taxon>
        <taxon>Candidatus Limenecus</taxon>
    </lineage>
</organism>
<feature type="transmembrane region" description="Helical" evidence="8">
    <location>
        <begin position="64"/>
        <end position="80"/>
    </location>
</feature>
<accession>A0A9D1MZG2</accession>
<evidence type="ECO:0000256" key="1">
    <source>
        <dbReference type="ARBA" id="ARBA00004651"/>
    </source>
</evidence>
<feature type="transmembrane region" description="Helical" evidence="8">
    <location>
        <begin position="236"/>
        <end position="255"/>
    </location>
</feature>
<evidence type="ECO:0000256" key="4">
    <source>
        <dbReference type="ARBA" id="ARBA00022989"/>
    </source>
</evidence>
<evidence type="ECO:0000256" key="6">
    <source>
        <dbReference type="ARBA" id="ARBA00023136"/>
    </source>
</evidence>
<dbReference type="GO" id="GO:0008137">
    <property type="term" value="F:NADH dehydrogenase (ubiquinone) activity"/>
    <property type="evidence" value="ECO:0007669"/>
    <property type="project" value="InterPro"/>
</dbReference>
<dbReference type="EMBL" id="DVOD01000014">
    <property type="protein sequence ID" value="HIU91863.1"/>
    <property type="molecule type" value="Genomic_DNA"/>
</dbReference>
<dbReference type="PANTHER" id="PTHR42682">
    <property type="entry name" value="HYDROGENASE-4 COMPONENT F"/>
    <property type="match status" value="1"/>
</dbReference>
<protein>
    <submittedName>
        <fullName evidence="10">Hydrogenase</fullName>
    </submittedName>
</protein>
<dbReference type="InterPro" id="IPR001750">
    <property type="entry name" value="ND/Mrp_TM"/>
</dbReference>
<feature type="transmembrane region" description="Helical" evidence="8">
    <location>
        <begin position="27"/>
        <end position="44"/>
    </location>
</feature>
<dbReference type="InterPro" id="IPR052175">
    <property type="entry name" value="ComplexI-like_HydComp"/>
</dbReference>
<keyword evidence="2" id="KW-1003">Cell membrane</keyword>
<proteinExistence type="predicted"/>
<dbReference type="PRINTS" id="PR01437">
    <property type="entry name" value="NUOXDRDTASE4"/>
</dbReference>
<dbReference type="InterPro" id="IPR003918">
    <property type="entry name" value="NADH_UbQ_OxRdtase"/>
</dbReference>
<dbReference type="Pfam" id="PF00361">
    <property type="entry name" value="Proton_antipo_M"/>
    <property type="match status" value="1"/>
</dbReference>
<evidence type="ECO:0000256" key="5">
    <source>
        <dbReference type="ARBA" id="ARBA00023002"/>
    </source>
</evidence>
<keyword evidence="5" id="KW-0560">Oxidoreductase</keyword>
<feature type="transmembrane region" description="Helical" evidence="8">
    <location>
        <begin position="5"/>
        <end position="20"/>
    </location>
</feature>
<feature type="transmembrane region" description="Helical" evidence="8">
    <location>
        <begin position="155"/>
        <end position="175"/>
    </location>
</feature>
<feature type="transmembrane region" description="Helical" evidence="8">
    <location>
        <begin position="301"/>
        <end position="326"/>
    </location>
</feature>
<comment type="caution">
    <text evidence="10">The sequence shown here is derived from an EMBL/GenBank/DDBJ whole genome shotgun (WGS) entry which is preliminary data.</text>
</comment>
<name>A0A9D1MZG2_9CLOT</name>
<feature type="transmembrane region" description="Helical" evidence="8">
    <location>
        <begin position="402"/>
        <end position="426"/>
    </location>
</feature>
<reference evidence="10" key="2">
    <citation type="journal article" date="2021" name="PeerJ">
        <title>Extensive microbial diversity within the chicken gut microbiome revealed by metagenomics and culture.</title>
        <authorList>
            <person name="Gilroy R."/>
            <person name="Ravi A."/>
            <person name="Getino M."/>
            <person name="Pursley I."/>
            <person name="Horton D.L."/>
            <person name="Alikhan N.F."/>
            <person name="Baker D."/>
            <person name="Gharbi K."/>
            <person name="Hall N."/>
            <person name="Watson M."/>
            <person name="Adriaenssens E.M."/>
            <person name="Foster-Nyarko E."/>
            <person name="Jarju S."/>
            <person name="Secka A."/>
            <person name="Antonio M."/>
            <person name="Oren A."/>
            <person name="Chaudhuri R.R."/>
            <person name="La Ragione R."/>
            <person name="Hildebrand F."/>
            <person name="Pallen M.J."/>
        </authorList>
    </citation>
    <scope>NUCLEOTIDE SEQUENCE</scope>
    <source>
        <strain evidence="10">CHK154-7741</strain>
    </source>
</reference>
<evidence type="ECO:0000313" key="11">
    <source>
        <dbReference type="Proteomes" id="UP000886748"/>
    </source>
</evidence>
<feature type="transmembrane region" description="Helical" evidence="8">
    <location>
        <begin position="267"/>
        <end position="289"/>
    </location>
</feature>
<dbReference type="GO" id="GO:0042773">
    <property type="term" value="P:ATP synthesis coupled electron transport"/>
    <property type="evidence" value="ECO:0007669"/>
    <property type="project" value="InterPro"/>
</dbReference>
<feature type="transmembrane region" description="Helical" evidence="8">
    <location>
        <begin position="124"/>
        <end position="143"/>
    </location>
</feature>
<dbReference type="PANTHER" id="PTHR42682:SF5">
    <property type="entry name" value="HYDROGENASE-4 COMPONENT F"/>
    <property type="match status" value="1"/>
</dbReference>
<evidence type="ECO:0000256" key="3">
    <source>
        <dbReference type="ARBA" id="ARBA00022692"/>
    </source>
</evidence>
<dbReference type="GO" id="GO:0016491">
    <property type="term" value="F:oxidoreductase activity"/>
    <property type="evidence" value="ECO:0007669"/>
    <property type="project" value="UniProtKB-KW"/>
</dbReference>
<evidence type="ECO:0000259" key="9">
    <source>
        <dbReference type="Pfam" id="PF00361"/>
    </source>
</evidence>
<keyword evidence="6 8" id="KW-0472">Membrane</keyword>
<dbReference type="Proteomes" id="UP000886748">
    <property type="component" value="Unassembled WGS sequence"/>
</dbReference>
<evidence type="ECO:0000256" key="8">
    <source>
        <dbReference type="SAM" id="Phobius"/>
    </source>
</evidence>
<feature type="transmembrane region" description="Helical" evidence="8">
    <location>
        <begin position="446"/>
        <end position="466"/>
    </location>
</feature>
<comment type="subcellular location">
    <subcellularLocation>
        <location evidence="1">Cell membrane</location>
        <topology evidence="1">Multi-pass membrane protein</topology>
    </subcellularLocation>
    <subcellularLocation>
        <location evidence="7">Membrane</location>
        <topology evidence="7">Multi-pass membrane protein</topology>
    </subcellularLocation>
</comment>
<reference evidence="10" key="1">
    <citation type="submission" date="2020-10" db="EMBL/GenBank/DDBJ databases">
        <authorList>
            <person name="Gilroy R."/>
        </authorList>
    </citation>
    <scope>NUCLEOTIDE SEQUENCE</scope>
    <source>
        <strain evidence="10">CHK154-7741</strain>
    </source>
</reference>
<sequence>MINTILIFPIIAGILMLLVRKRAFDNLLLNVYAIMHFIITLMLTFTTKMSGASHYFAVDNTNKIFLLVLSFVFLMVTIYNNGYSKHLPSFGVQVKDTKICLYWFMVLTFVWAMTGTILSTDLGIAWVFVEATTLSSAYLIFFNRTKNAIEAAWKYVFICSIGIALAFVGIIFLNISTGNINTLNYAILYKNAAMFDPMWLKLAFVFMAFGFGAKMGLAPIHFWLPDAHSEAPSPISALLSATLLNSAFLVIVRVFKIMTLANCDSYARMILMLMGFLSIFVTAVFVYHIKNYKRMLAYSSIENMGILAIGTALGGAAYYAVILHLIGHSLAKASFFLTSGNILELFDTKRIKSVHGLMHADNKTGWLWIISFLAICAFPTSVLFISEFLIIKTMIVQKHYVLCVLFALLLTIVLYGIGKVVVKMAFGQESKDKEKIVEENKKKVTISMYVPQMIMLLIVFILGVYVPPVLNRVITLAAAGF</sequence>
<dbReference type="AlphaFoldDB" id="A0A9D1MZG2"/>
<feature type="domain" description="NADH:quinone oxidoreductase/Mrp antiporter transmembrane" evidence="9">
    <location>
        <begin position="119"/>
        <end position="407"/>
    </location>
</feature>